<keyword evidence="3" id="KW-1185">Reference proteome</keyword>
<accession>A0ABN9XLR3</accession>
<dbReference type="EMBL" id="CAUYUJ010020527">
    <property type="protein sequence ID" value="CAK0898970.1"/>
    <property type="molecule type" value="Genomic_DNA"/>
</dbReference>
<keyword evidence="1" id="KW-0812">Transmembrane</keyword>
<proteinExistence type="predicted"/>
<comment type="caution">
    <text evidence="2">The sequence shown here is derived from an EMBL/GenBank/DDBJ whole genome shotgun (WGS) entry which is preliminary data.</text>
</comment>
<reference evidence="2" key="1">
    <citation type="submission" date="2023-10" db="EMBL/GenBank/DDBJ databases">
        <authorList>
            <person name="Chen Y."/>
            <person name="Shah S."/>
            <person name="Dougan E. K."/>
            <person name="Thang M."/>
            <person name="Chan C."/>
        </authorList>
    </citation>
    <scope>NUCLEOTIDE SEQUENCE [LARGE SCALE GENOMIC DNA]</scope>
</reference>
<evidence type="ECO:0008006" key="4">
    <source>
        <dbReference type="Google" id="ProtNLM"/>
    </source>
</evidence>
<feature type="transmembrane region" description="Helical" evidence="1">
    <location>
        <begin position="275"/>
        <end position="294"/>
    </location>
</feature>
<evidence type="ECO:0000313" key="3">
    <source>
        <dbReference type="Proteomes" id="UP001189429"/>
    </source>
</evidence>
<evidence type="ECO:0000313" key="2">
    <source>
        <dbReference type="EMBL" id="CAK0898970.1"/>
    </source>
</evidence>
<name>A0ABN9XLR3_9DINO</name>
<evidence type="ECO:0000256" key="1">
    <source>
        <dbReference type="SAM" id="Phobius"/>
    </source>
</evidence>
<keyword evidence="1" id="KW-0472">Membrane</keyword>
<dbReference type="Proteomes" id="UP001189429">
    <property type="component" value="Unassembled WGS sequence"/>
</dbReference>
<feature type="transmembrane region" description="Helical" evidence="1">
    <location>
        <begin position="250"/>
        <end position="269"/>
    </location>
</feature>
<sequence>MSLALVVFAQGGFPVEAVRLQIRTASVVISATWAGAIASVAQLFLCDSDFEDDESYLVALGYQEQCSMYNPTFRVLRVFGVAIGILWTIVLPALIQMTLRRWRDRVRPAVHEITSAVQFFVEDENTLTCQCTVVDLCKRAGAAALEDAVGASCGVYTAWLRAYSTNHGDSAASLQRASGGRDWAILRLSLSGPTASQLADDLADAAAADAERLQALQASLRVRLLLLRWQREGREPVLCGLGFFQKYDPAFVSFELMLKIMTTAFGYVAAVTGTLNKAVVGMGTCATALMLLVNLSPHIDRSNDRLLAACFSSLLVACSFLALCALNMVDRTVLSQVLRPTLAVPVALLAWDVAMMLLPEQRKKSLIFLFELESKRLEYLHTTDGSDGKPLATEADTAELVVASGKGP</sequence>
<keyword evidence="1" id="KW-1133">Transmembrane helix</keyword>
<feature type="transmembrane region" description="Helical" evidence="1">
    <location>
        <begin position="306"/>
        <end position="329"/>
    </location>
</feature>
<organism evidence="2 3">
    <name type="scientific">Prorocentrum cordatum</name>
    <dbReference type="NCBI Taxonomy" id="2364126"/>
    <lineage>
        <taxon>Eukaryota</taxon>
        <taxon>Sar</taxon>
        <taxon>Alveolata</taxon>
        <taxon>Dinophyceae</taxon>
        <taxon>Prorocentrales</taxon>
        <taxon>Prorocentraceae</taxon>
        <taxon>Prorocentrum</taxon>
    </lineage>
</organism>
<feature type="transmembrane region" description="Helical" evidence="1">
    <location>
        <begin position="75"/>
        <end position="95"/>
    </location>
</feature>
<gene>
    <name evidence="2" type="ORF">PCOR1329_LOCUS76611</name>
</gene>
<protein>
    <recommendedName>
        <fullName evidence="4">Solute carrier family 40 protein</fullName>
    </recommendedName>
</protein>